<evidence type="ECO:0000313" key="21">
    <source>
        <dbReference type="Proteomes" id="UP000664991"/>
    </source>
</evidence>
<keyword evidence="10" id="KW-0804">Transcription</keyword>
<evidence type="ECO:0000259" key="16">
    <source>
        <dbReference type="PROSITE" id="PS50021"/>
    </source>
</evidence>
<evidence type="ECO:0000256" key="5">
    <source>
        <dbReference type="ARBA" id="ARBA00022723"/>
    </source>
</evidence>
<comment type="similarity">
    <text evidence="2">Belongs to the nuclear hormone receptor family. NR1 subfamily.</text>
</comment>
<feature type="compositionally biased region" description="Low complexity" evidence="15">
    <location>
        <begin position="835"/>
        <end position="844"/>
    </location>
</feature>
<dbReference type="SUPFAM" id="SSF143575">
    <property type="entry name" value="GAS2 domain-like"/>
    <property type="match status" value="1"/>
</dbReference>
<dbReference type="GO" id="GO:0051764">
    <property type="term" value="P:actin crosslink formation"/>
    <property type="evidence" value="ECO:0007669"/>
    <property type="project" value="TreeGrafter"/>
</dbReference>
<dbReference type="Gene3D" id="1.10.565.10">
    <property type="entry name" value="Retinoid X Receptor"/>
    <property type="match status" value="1"/>
</dbReference>
<dbReference type="FunFam" id="3.30.50.10:FF:000021">
    <property type="entry name" value="bile acid receptor isoform X2"/>
    <property type="match status" value="1"/>
</dbReference>
<keyword evidence="8" id="KW-0805">Transcription regulation</keyword>
<comment type="subcellular location">
    <subcellularLocation>
        <location evidence="1">Cytoplasm</location>
        <location evidence="1">Cytoskeleton</location>
    </subcellularLocation>
</comment>
<dbReference type="InterPro" id="IPR035500">
    <property type="entry name" value="NHR-like_dom_sf"/>
</dbReference>
<dbReference type="PROSITE" id="PS51030">
    <property type="entry name" value="NUCLEAR_REC_DBD_2"/>
    <property type="match status" value="1"/>
</dbReference>
<evidence type="ECO:0000256" key="4">
    <source>
        <dbReference type="ARBA" id="ARBA00022553"/>
    </source>
</evidence>
<dbReference type="GO" id="GO:0008270">
    <property type="term" value="F:zinc ion binding"/>
    <property type="evidence" value="ECO:0007669"/>
    <property type="project" value="UniProtKB-KW"/>
</dbReference>
<dbReference type="AlphaFoldDB" id="A0A836D5K2"/>
<dbReference type="InterPro" id="IPR000536">
    <property type="entry name" value="Nucl_hrmn_rcpt_lig-bd"/>
</dbReference>
<dbReference type="InterPro" id="IPR001715">
    <property type="entry name" value="CH_dom"/>
</dbReference>
<evidence type="ECO:0000256" key="12">
    <source>
        <dbReference type="ARBA" id="ARBA00023212"/>
    </source>
</evidence>
<dbReference type="Pfam" id="PF00104">
    <property type="entry name" value="Hormone_recep"/>
    <property type="match status" value="1"/>
</dbReference>
<dbReference type="InterPro" id="IPR036872">
    <property type="entry name" value="CH_dom_sf"/>
</dbReference>
<keyword evidence="5" id="KW-0479">Metal-binding</keyword>
<dbReference type="GO" id="GO:0043565">
    <property type="term" value="F:sequence-specific DNA binding"/>
    <property type="evidence" value="ECO:0007669"/>
    <property type="project" value="InterPro"/>
</dbReference>
<dbReference type="PRINTS" id="PR00047">
    <property type="entry name" value="STROIDFINGER"/>
</dbReference>
<dbReference type="Pfam" id="PF02187">
    <property type="entry name" value="GAS2"/>
    <property type="match status" value="1"/>
</dbReference>
<feature type="domain" description="Calponin-homology (CH)" evidence="16">
    <location>
        <begin position="484"/>
        <end position="604"/>
    </location>
</feature>
<dbReference type="CDD" id="cd06962">
    <property type="entry name" value="NR_DBD_FXR"/>
    <property type="match status" value="1"/>
</dbReference>
<dbReference type="Gene3D" id="1.10.418.10">
    <property type="entry name" value="Calponin-like domain"/>
    <property type="match status" value="1"/>
</dbReference>
<evidence type="ECO:0000256" key="2">
    <source>
        <dbReference type="ARBA" id="ARBA00008092"/>
    </source>
</evidence>
<organism evidence="20 21">
    <name type="scientific">Ovis aries</name>
    <name type="common">Sheep</name>
    <dbReference type="NCBI Taxonomy" id="9940"/>
    <lineage>
        <taxon>Eukaryota</taxon>
        <taxon>Metazoa</taxon>
        <taxon>Chordata</taxon>
        <taxon>Craniata</taxon>
        <taxon>Vertebrata</taxon>
        <taxon>Euteleostomi</taxon>
        <taxon>Mammalia</taxon>
        <taxon>Eutheria</taxon>
        <taxon>Laurasiatheria</taxon>
        <taxon>Artiodactyla</taxon>
        <taxon>Ruminantia</taxon>
        <taxon>Pecora</taxon>
        <taxon>Bovidae</taxon>
        <taxon>Caprinae</taxon>
        <taxon>Ovis</taxon>
    </lineage>
</organism>
<dbReference type="PANTHER" id="PTHR46756">
    <property type="entry name" value="TRANSGELIN"/>
    <property type="match status" value="1"/>
</dbReference>
<evidence type="ECO:0000259" key="17">
    <source>
        <dbReference type="PROSITE" id="PS51030"/>
    </source>
</evidence>
<feature type="region of interest" description="Disordered" evidence="15">
    <location>
        <begin position="764"/>
        <end position="847"/>
    </location>
</feature>
<evidence type="ECO:0000256" key="7">
    <source>
        <dbReference type="ARBA" id="ARBA00022833"/>
    </source>
</evidence>
<reference evidence="20 21" key="1">
    <citation type="submission" date="2020-12" db="EMBL/GenBank/DDBJ databases">
        <title>De novo assembly of Tibetan sheep genome.</title>
        <authorList>
            <person name="Li X."/>
        </authorList>
    </citation>
    <scope>NUCLEOTIDE SEQUENCE [LARGE SCALE GENOMIC DNA]</scope>
    <source>
        <tissue evidence="20">Heart</tissue>
    </source>
</reference>
<evidence type="ECO:0000256" key="14">
    <source>
        <dbReference type="ARBA" id="ARBA00038441"/>
    </source>
</evidence>
<evidence type="ECO:0000256" key="10">
    <source>
        <dbReference type="ARBA" id="ARBA00023163"/>
    </source>
</evidence>
<dbReference type="Pfam" id="PF00105">
    <property type="entry name" value="zf-C4"/>
    <property type="match status" value="1"/>
</dbReference>
<evidence type="ECO:0000313" key="20">
    <source>
        <dbReference type="EMBL" id="KAG5212285.1"/>
    </source>
</evidence>
<dbReference type="SMART" id="SM00430">
    <property type="entry name" value="HOLI"/>
    <property type="match status" value="1"/>
</dbReference>
<dbReference type="Pfam" id="PF00307">
    <property type="entry name" value="CH"/>
    <property type="match status" value="1"/>
</dbReference>
<keyword evidence="9" id="KW-0238">DNA-binding</keyword>
<proteinExistence type="inferred from homology"/>
<evidence type="ECO:0000259" key="19">
    <source>
        <dbReference type="PROSITE" id="PS51843"/>
    </source>
</evidence>
<evidence type="ECO:0000256" key="15">
    <source>
        <dbReference type="SAM" id="MobiDB-lite"/>
    </source>
</evidence>
<dbReference type="PROSITE" id="PS50021">
    <property type="entry name" value="CH"/>
    <property type="match status" value="1"/>
</dbReference>
<dbReference type="GO" id="GO:0004879">
    <property type="term" value="F:nuclear receptor activity"/>
    <property type="evidence" value="ECO:0007669"/>
    <property type="project" value="InterPro"/>
</dbReference>
<dbReference type="PANTHER" id="PTHR46756:SF7">
    <property type="entry name" value="GAS2-LIKE PROTEIN 3"/>
    <property type="match status" value="1"/>
</dbReference>
<evidence type="ECO:0000256" key="1">
    <source>
        <dbReference type="ARBA" id="ARBA00004245"/>
    </source>
</evidence>
<feature type="compositionally biased region" description="Low complexity" evidence="15">
    <location>
        <begin position="957"/>
        <end position="966"/>
    </location>
</feature>
<dbReference type="GO" id="GO:0051015">
    <property type="term" value="F:actin filament binding"/>
    <property type="evidence" value="ECO:0007669"/>
    <property type="project" value="TreeGrafter"/>
</dbReference>
<feature type="region of interest" description="Disordered" evidence="15">
    <location>
        <begin position="867"/>
        <end position="1113"/>
    </location>
</feature>
<evidence type="ECO:0000259" key="18">
    <source>
        <dbReference type="PROSITE" id="PS51460"/>
    </source>
</evidence>
<accession>A0A836D5K2</accession>
<evidence type="ECO:0008006" key="22">
    <source>
        <dbReference type="Google" id="ProtNLM"/>
    </source>
</evidence>
<evidence type="ECO:0000256" key="13">
    <source>
        <dbReference type="ARBA" id="ARBA00023242"/>
    </source>
</evidence>
<dbReference type="FunFam" id="3.30.920.20:FF:000003">
    <property type="entry name" value="Growth arrest-specific 2 like 3"/>
    <property type="match status" value="1"/>
</dbReference>
<sequence>MVMQFQELENPVQISPCHSHTSSGFTMEVMSMKPAKGVLTEQVAGPLGQNLEVEPYSQYNNVQFPQVQPQISPSSYYSSVGFYPQQPEEWYSPGIYELRRMPAETLYQGETEAVEIPITKKARLGASAGRIKGDELCVVCGDRASGYHYNALTCEGCKGFFRRSITKNAVYKCKNGGNCVMDMYMRRKCQECRLRKCKEMGMLAECMYTGLLTEIQCKSKRLRKNVKQHADQAIHEDSEGRDLRQVTSTTKSCREKTELTPDQQNLLHYIMDSYSKQRMPQEITNKILKEEFSAEENFLILTEMATSHVQVLVEFTKKLPGFQTLDHEDQIALLKGSAVEAMFLRSAEIFSKKLPAGHTDLLEERIRKSGISDEYITPMFSFYKSIAELKMTQEEYALLTAIVILSPGSCRRDEREEGTYLKAVSAAFPTRTFRFEGLRCGEVWFGEDLPLSPRSPLTPRHGPGLADVCQYDEWIAVRHEATLLPMQEDLSIWLNGLLGIEVKAERLLEELDNGVLLCQLIDVLQNMVKTCNSEEPVNFPMRKVPCKKDAASGSFFARDNTANFLHWCRHIGVDETYLFESEGLVLHKDPRQVYLCLLEIGRIVSRYGVEPPVLVKLEKEIELEETLLNTSGPEDSISIPKSCCQHEELHEAVKHIAEDPPCSCSHRFSIEYLSEGRYRLGDKILFIRMLHGKHVMVRVGGGWDTLQGFLLKYDPCRILQFATLEQKILAFQKGVSNESVADSPARTPQPPEMNPLSAVSMFQKQNSKPGTPVGIPRGKEKQVHLPAALPSASSLKGGNLAPGSVRSKLANSPAVSSHLKLASSKGITKKPQTPSNNASSSHASLNPVGKSTFSPALSRAAPCVSESLRKCISSPSTPKTKRVPAQKSRDMPESTLLPNKCSGKTEPKHLKHNHVPSRDHVVSPSAAHLNSSSKCPKPPKAHLRVRPNPSSFQSPAKVTTTSSKTVIKSLETRAQPRGRAPQAQKPKSALNLNQPLSVASVAPVKAAQKLKDKNMVSVAKKQPQNKSTSQKTGTSSSRSPGRTPLSIVSLPQSSAKTQPEPKSVQTATKSQCSATGPPKSGKAPASTRKPPSSGKETVSADKKPSAKKKEDDDHYFVMTGNEETQAPGSLLGEPISYRIHTAWEQQSECEAVDPGGYCKVLAEEQQKKGPHYTESEGLAQEFGLRSGSTRKITEGKVRDKEVEGFAAQTFFLSLKKKSLGNSFKKPLECVENIASFTRCSKL</sequence>
<keyword evidence="6" id="KW-0863">Zinc-finger</keyword>
<gene>
    <name evidence="20" type="ORF">JEQ12_014714</name>
</gene>
<keyword evidence="3" id="KW-0963">Cytoplasm</keyword>
<dbReference type="PROSITE" id="PS00031">
    <property type="entry name" value="NUCLEAR_REC_DBD_1"/>
    <property type="match status" value="1"/>
</dbReference>
<dbReference type="CDD" id="cd21269">
    <property type="entry name" value="CH_GAS2L3"/>
    <property type="match status" value="1"/>
</dbReference>
<dbReference type="Gene3D" id="3.30.50.10">
    <property type="entry name" value="Erythroid Transcription Factor GATA-1, subunit A"/>
    <property type="match status" value="1"/>
</dbReference>
<feature type="domain" description="Nuclear receptor" evidence="17">
    <location>
        <begin position="134"/>
        <end position="209"/>
    </location>
</feature>
<dbReference type="InterPro" id="IPR001728">
    <property type="entry name" value="ThyrH_rcpt"/>
</dbReference>
<dbReference type="GO" id="GO:0008017">
    <property type="term" value="F:microtubule binding"/>
    <property type="evidence" value="ECO:0007669"/>
    <property type="project" value="InterPro"/>
</dbReference>
<dbReference type="SMART" id="SM00033">
    <property type="entry name" value="CH"/>
    <property type="match status" value="1"/>
</dbReference>
<dbReference type="PROSITE" id="PS51460">
    <property type="entry name" value="GAR"/>
    <property type="match status" value="1"/>
</dbReference>
<dbReference type="InterPro" id="IPR013088">
    <property type="entry name" value="Znf_NHR/GATA"/>
</dbReference>
<feature type="compositionally biased region" description="Low complexity" evidence="15">
    <location>
        <begin position="1027"/>
        <end position="1044"/>
    </location>
</feature>
<evidence type="ECO:0000256" key="8">
    <source>
        <dbReference type="ARBA" id="ARBA00023015"/>
    </source>
</evidence>
<dbReference type="EMBL" id="JAEMGP010000003">
    <property type="protein sequence ID" value="KAG5212285.1"/>
    <property type="molecule type" value="Genomic_DNA"/>
</dbReference>
<dbReference type="FunFam" id="1.10.418.10:FF:000052">
    <property type="entry name" value="Growth arrest specific 2"/>
    <property type="match status" value="1"/>
</dbReference>
<feature type="compositionally biased region" description="Basic and acidic residues" evidence="15">
    <location>
        <begin position="1098"/>
        <end position="1113"/>
    </location>
</feature>
<dbReference type="InterPro" id="IPR001628">
    <property type="entry name" value="Znf_hrmn_rcpt"/>
</dbReference>
<dbReference type="InterPro" id="IPR003108">
    <property type="entry name" value="GAR_dom"/>
</dbReference>
<evidence type="ECO:0000256" key="3">
    <source>
        <dbReference type="ARBA" id="ARBA00022490"/>
    </source>
</evidence>
<dbReference type="PRINTS" id="PR00398">
    <property type="entry name" value="STRDHORMONER"/>
</dbReference>
<keyword evidence="7" id="KW-0862">Zinc</keyword>
<keyword evidence="12" id="KW-0206">Cytoskeleton</keyword>
<protein>
    <recommendedName>
        <fullName evidence="22">Bile acid receptor</fullName>
    </recommendedName>
</protein>
<dbReference type="SUPFAM" id="SSF57716">
    <property type="entry name" value="Glucocorticoid receptor-like (DNA-binding domain)"/>
    <property type="match status" value="1"/>
</dbReference>
<dbReference type="SUPFAM" id="SSF48508">
    <property type="entry name" value="Nuclear receptor ligand-binding domain"/>
    <property type="match status" value="1"/>
</dbReference>
<dbReference type="SMART" id="SM00399">
    <property type="entry name" value="ZnF_C4"/>
    <property type="match status" value="1"/>
</dbReference>
<dbReference type="PROSITE" id="PS51843">
    <property type="entry name" value="NR_LBD"/>
    <property type="match status" value="1"/>
</dbReference>
<dbReference type="SUPFAM" id="SSF47576">
    <property type="entry name" value="Calponin-homology domain, CH-domain"/>
    <property type="match status" value="1"/>
</dbReference>
<keyword evidence="13" id="KW-0539">Nucleus</keyword>
<dbReference type="SMART" id="SM00243">
    <property type="entry name" value="GAS2"/>
    <property type="match status" value="1"/>
</dbReference>
<dbReference type="InterPro" id="IPR001723">
    <property type="entry name" value="Nuclear_hrmn_rcpt"/>
</dbReference>
<comment type="similarity">
    <text evidence="14">Belongs to the GAS2 family.</text>
</comment>
<evidence type="ECO:0000256" key="6">
    <source>
        <dbReference type="ARBA" id="ARBA00022771"/>
    </source>
</evidence>
<keyword evidence="11" id="KW-0675">Receptor</keyword>
<feature type="domain" description="NR LBD" evidence="19">
    <location>
        <begin position="262"/>
        <end position="505"/>
    </location>
</feature>
<dbReference type="GO" id="GO:0008093">
    <property type="term" value="F:cytoskeletal anchor activity"/>
    <property type="evidence" value="ECO:0007669"/>
    <property type="project" value="TreeGrafter"/>
</dbReference>
<name>A0A836D5K2_SHEEP</name>
<feature type="domain" description="GAR" evidence="18">
    <location>
        <begin position="644"/>
        <end position="717"/>
    </location>
</feature>
<dbReference type="InterPro" id="IPR036534">
    <property type="entry name" value="GAR_dom_sf"/>
</dbReference>
<dbReference type="PRINTS" id="PR00546">
    <property type="entry name" value="THYROIDHORMR"/>
</dbReference>
<dbReference type="Gene3D" id="3.30.920.20">
    <property type="entry name" value="Gas2-like domain"/>
    <property type="match status" value="1"/>
</dbReference>
<dbReference type="Proteomes" id="UP000664991">
    <property type="component" value="Unassembled WGS sequence"/>
</dbReference>
<dbReference type="GO" id="GO:0005884">
    <property type="term" value="C:actin filament"/>
    <property type="evidence" value="ECO:0007669"/>
    <property type="project" value="TreeGrafter"/>
</dbReference>
<feature type="compositionally biased region" description="Polar residues" evidence="15">
    <location>
        <begin position="1063"/>
        <end position="1074"/>
    </location>
</feature>
<evidence type="ECO:0000256" key="9">
    <source>
        <dbReference type="ARBA" id="ARBA00023125"/>
    </source>
</evidence>
<evidence type="ECO:0000256" key="11">
    <source>
        <dbReference type="ARBA" id="ARBA00023170"/>
    </source>
</evidence>
<keyword evidence="4" id="KW-0597">Phosphoprotein</keyword>
<comment type="caution">
    <text evidence="20">The sequence shown here is derived from an EMBL/GenBank/DDBJ whole genome shotgun (WGS) entry which is preliminary data.</text>
</comment>